<dbReference type="PANTHER" id="PTHR43656:SF2">
    <property type="entry name" value="BINDING OXIDOREDUCTASE, PUTATIVE (AFU_ORTHOLOGUE AFUA_2G08260)-RELATED"/>
    <property type="match status" value="1"/>
</dbReference>
<name>A0A419SYB2_9FIRM</name>
<dbReference type="CDD" id="cd02803">
    <property type="entry name" value="OYE_like_FMN_family"/>
    <property type="match status" value="1"/>
</dbReference>
<dbReference type="AlphaFoldDB" id="A0A419SYB2"/>
<evidence type="ECO:0000256" key="1">
    <source>
        <dbReference type="ARBA" id="ARBA00022630"/>
    </source>
</evidence>
<dbReference type="EMBL" id="MCIA01000031">
    <property type="protein sequence ID" value="RKD30149.1"/>
    <property type="molecule type" value="Genomic_DNA"/>
</dbReference>
<comment type="caution">
    <text evidence="4">The sequence shown here is derived from an EMBL/GenBank/DDBJ whole genome shotgun (WGS) entry which is preliminary data.</text>
</comment>
<evidence type="ECO:0000259" key="3">
    <source>
        <dbReference type="Pfam" id="PF00724"/>
    </source>
</evidence>
<dbReference type="Proteomes" id="UP000284277">
    <property type="component" value="Unassembled WGS sequence"/>
</dbReference>
<sequence length="333" mass="35926">MNLLNESITIKSVTIPNRIVMPPMATSKATNGEVTKQLIDYYDEKSKGGYIGLIITEHHYVSKDGMASEGQVSIARDEDVAGLKKIADVIHKNGSKVIVQISHAGSSASQEITGCEPISASAIVNGSMTAKTQLIPHEMDHSDILRVVKSFADAAKRVKEAGYDGVEIHSAHGYLLNQFYSPLGNKRLDEYGGTIDGRIKIHLEIIGAIRKVVGDDFLLALRLGACDYMEGGNTIEDGIYASKKFQEAGVDLLDISGGYNGIVRKDTNEPGWFADATLAIKKEVSIPLILTGGVTDVKDAEHLLKEGKADFIGIGRAILKDSKWAEKAMGINN</sequence>
<feature type="domain" description="NADH:flavin oxidoreductase/NADH oxidase N-terminal" evidence="3">
    <location>
        <begin position="7"/>
        <end position="328"/>
    </location>
</feature>
<keyword evidence="2" id="KW-0560">Oxidoreductase</keyword>
<organism evidence="4 5">
    <name type="scientific">Lacrimispora algidixylanolytica</name>
    <dbReference type="NCBI Taxonomy" id="94868"/>
    <lineage>
        <taxon>Bacteria</taxon>
        <taxon>Bacillati</taxon>
        <taxon>Bacillota</taxon>
        <taxon>Clostridia</taxon>
        <taxon>Lachnospirales</taxon>
        <taxon>Lachnospiraceae</taxon>
        <taxon>Lacrimispora</taxon>
    </lineage>
</organism>
<keyword evidence="1" id="KW-0285">Flavoprotein</keyword>
<dbReference type="InterPro" id="IPR001155">
    <property type="entry name" value="OxRdtase_FMN_N"/>
</dbReference>
<gene>
    <name evidence="4" type="ORF">BET01_06005</name>
</gene>
<protein>
    <submittedName>
        <fullName evidence="4">NADH oxidase</fullName>
    </submittedName>
</protein>
<dbReference type="OrthoDB" id="9772736at2"/>
<dbReference type="SUPFAM" id="SSF51395">
    <property type="entry name" value="FMN-linked oxidoreductases"/>
    <property type="match status" value="1"/>
</dbReference>
<keyword evidence="5" id="KW-1185">Reference proteome</keyword>
<evidence type="ECO:0000313" key="4">
    <source>
        <dbReference type="EMBL" id="RKD30149.1"/>
    </source>
</evidence>
<dbReference type="Pfam" id="PF00724">
    <property type="entry name" value="Oxidored_FMN"/>
    <property type="match status" value="1"/>
</dbReference>
<evidence type="ECO:0000313" key="5">
    <source>
        <dbReference type="Proteomes" id="UP000284277"/>
    </source>
</evidence>
<dbReference type="Gene3D" id="3.20.20.70">
    <property type="entry name" value="Aldolase class I"/>
    <property type="match status" value="1"/>
</dbReference>
<dbReference type="PANTHER" id="PTHR43656">
    <property type="entry name" value="BINDING OXIDOREDUCTASE, PUTATIVE (AFU_ORTHOLOGUE AFUA_2G08260)-RELATED"/>
    <property type="match status" value="1"/>
</dbReference>
<dbReference type="RefSeq" id="WP_120197671.1">
    <property type="nucleotide sequence ID" value="NZ_MCIA01000031.1"/>
</dbReference>
<dbReference type="GO" id="GO:0016491">
    <property type="term" value="F:oxidoreductase activity"/>
    <property type="evidence" value="ECO:0007669"/>
    <property type="project" value="UniProtKB-KW"/>
</dbReference>
<dbReference type="GO" id="GO:0010181">
    <property type="term" value="F:FMN binding"/>
    <property type="evidence" value="ECO:0007669"/>
    <property type="project" value="InterPro"/>
</dbReference>
<dbReference type="InterPro" id="IPR013785">
    <property type="entry name" value="Aldolase_TIM"/>
</dbReference>
<dbReference type="InterPro" id="IPR051799">
    <property type="entry name" value="NADH_flavin_oxidoreductase"/>
</dbReference>
<accession>A0A419SYB2</accession>
<proteinExistence type="predicted"/>
<reference evidence="4 5" key="1">
    <citation type="submission" date="2016-08" db="EMBL/GenBank/DDBJ databases">
        <title>A new outlook on sporulation: Clostridium algidixylanolyticum.</title>
        <authorList>
            <person name="Poppleton D.I."/>
            <person name="Gribaldo S."/>
        </authorList>
    </citation>
    <scope>NUCLEOTIDE SEQUENCE [LARGE SCALE GENOMIC DNA]</scope>
    <source>
        <strain evidence="4 5">SPL73</strain>
    </source>
</reference>
<evidence type="ECO:0000256" key="2">
    <source>
        <dbReference type="ARBA" id="ARBA00023002"/>
    </source>
</evidence>